<dbReference type="AlphaFoldDB" id="A0A2P6RD82"/>
<gene>
    <name evidence="1" type="ORF">RchiOBHm_Chr3g0478471</name>
</gene>
<accession>A0A2P6RD82</accession>
<protein>
    <submittedName>
        <fullName evidence="1">Uncharacterized protein</fullName>
    </submittedName>
</protein>
<dbReference type="Gramene" id="PRQ44365">
    <property type="protein sequence ID" value="PRQ44365"/>
    <property type="gene ID" value="RchiOBHm_Chr3g0478471"/>
</dbReference>
<dbReference type="Proteomes" id="UP000238479">
    <property type="component" value="Chromosome 3"/>
</dbReference>
<organism evidence="1 2">
    <name type="scientific">Rosa chinensis</name>
    <name type="common">China rose</name>
    <dbReference type="NCBI Taxonomy" id="74649"/>
    <lineage>
        <taxon>Eukaryota</taxon>
        <taxon>Viridiplantae</taxon>
        <taxon>Streptophyta</taxon>
        <taxon>Embryophyta</taxon>
        <taxon>Tracheophyta</taxon>
        <taxon>Spermatophyta</taxon>
        <taxon>Magnoliopsida</taxon>
        <taxon>eudicotyledons</taxon>
        <taxon>Gunneridae</taxon>
        <taxon>Pentapetalae</taxon>
        <taxon>rosids</taxon>
        <taxon>fabids</taxon>
        <taxon>Rosales</taxon>
        <taxon>Rosaceae</taxon>
        <taxon>Rosoideae</taxon>
        <taxon>Rosoideae incertae sedis</taxon>
        <taxon>Rosa</taxon>
    </lineage>
</organism>
<keyword evidence="2" id="KW-1185">Reference proteome</keyword>
<evidence type="ECO:0000313" key="2">
    <source>
        <dbReference type="Proteomes" id="UP000238479"/>
    </source>
</evidence>
<reference evidence="1 2" key="1">
    <citation type="journal article" date="2018" name="Nat. Genet.">
        <title>The Rosa genome provides new insights in the design of modern roses.</title>
        <authorList>
            <person name="Bendahmane M."/>
        </authorList>
    </citation>
    <scope>NUCLEOTIDE SEQUENCE [LARGE SCALE GENOMIC DNA]</scope>
    <source>
        <strain evidence="2">cv. Old Blush</strain>
    </source>
</reference>
<dbReference type="EMBL" id="PDCK01000041">
    <property type="protein sequence ID" value="PRQ44365.1"/>
    <property type="molecule type" value="Genomic_DNA"/>
</dbReference>
<evidence type="ECO:0000313" key="1">
    <source>
        <dbReference type="EMBL" id="PRQ44365.1"/>
    </source>
</evidence>
<name>A0A2P6RD82_ROSCH</name>
<comment type="caution">
    <text evidence="1">The sequence shown here is derived from an EMBL/GenBank/DDBJ whole genome shotgun (WGS) entry which is preliminary data.</text>
</comment>
<proteinExistence type="predicted"/>
<sequence length="143" mass="16730">MSGFVLLSSISMHYIYTIIKRRGFVSITSILLLREEALLAKRLLGERVIEEQKKCESLSRIRLRRLKLMFSLPILRKTLFNFFFCSIFIHSSFLSVEHLGNCVDDSALNPQFTIAYELFAEFYKGVKSLFVLIEESIRRVLRN</sequence>